<name>A0A507FGU7_9FUNG</name>
<evidence type="ECO:0000256" key="5">
    <source>
        <dbReference type="ARBA" id="ARBA00022884"/>
    </source>
</evidence>
<evidence type="ECO:0000313" key="10">
    <source>
        <dbReference type="EMBL" id="TPX74835.1"/>
    </source>
</evidence>
<feature type="region of interest" description="Disordered" evidence="8">
    <location>
        <begin position="19"/>
        <end position="38"/>
    </location>
</feature>
<dbReference type="SUPFAM" id="SSF54928">
    <property type="entry name" value="RNA-binding domain, RBD"/>
    <property type="match status" value="2"/>
</dbReference>
<keyword evidence="6" id="KW-0539">Nucleus</keyword>
<comment type="caution">
    <text evidence="10">The sequence shown here is derived from an EMBL/GenBank/DDBJ whole genome shotgun (WGS) entry which is preliminary data.</text>
</comment>
<gene>
    <name evidence="10" type="ORF">CcCBS67573_g03898</name>
</gene>
<dbReference type="Proteomes" id="UP000320333">
    <property type="component" value="Unassembled WGS sequence"/>
</dbReference>
<feature type="compositionally biased region" description="Low complexity" evidence="8">
    <location>
        <begin position="19"/>
        <end position="32"/>
    </location>
</feature>
<evidence type="ECO:0000256" key="7">
    <source>
        <dbReference type="PROSITE-ProRule" id="PRU00176"/>
    </source>
</evidence>
<feature type="compositionally biased region" description="Acidic residues" evidence="8">
    <location>
        <begin position="80"/>
        <end position="92"/>
    </location>
</feature>
<feature type="region of interest" description="Disordered" evidence="8">
    <location>
        <begin position="54"/>
        <end position="99"/>
    </location>
</feature>
<dbReference type="AlphaFoldDB" id="A0A507FGU7"/>
<dbReference type="PANTHER" id="PTHR23236:SF25">
    <property type="entry name" value="RNA-BINDING PROTEIN 34"/>
    <property type="match status" value="1"/>
</dbReference>
<dbReference type="InterPro" id="IPR012677">
    <property type="entry name" value="Nucleotide-bd_a/b_plait_sf"/>
</dbReference>
<dbReference type="InterPro" id="IPR034221">
    <property type="entry name" value="RBM34_RRM2"/>
</dbReference>
<evidence type="ECO:0000256" key="3">
    <source>
        <dbReference type="ARBA" id="ARBA00007077"/>
    </source>
</evidence>
<keyword evidence="11" id="KW-1185">Reference proteome</keyword>
<dbReference type="SMART" id="SM00360">
    <property type="entry name" value="RRM"/>
    <property type="match status" value="2"/>
</dbReference>
<comment type="function">
    <text evidence="1">Involved in pre-25S rRNA processing.</text>
</comment>
<evidence type="ECO:0000256" key="4">
    <source>
        <dbReference type="ARBA" id="ARBA00015520"/>
    </source>
</evidence>
<feature type="region of interest" description="Disordered" evidence="8">
    <location>
        <begin position="338"/>
        <end position="379"/>
    </location>
</feature>
<feature type="domain" description="RRM" evidence="9">
    <location>
        <begin position="121"/>
        <end position="242"/>
    </location>
</feature>
<evidence type="ECO:0000256" key="1">
    <source>
        <dbReference type="ARBA" id="ARBA00002475"/>
    </source>
</evidence>
<dbReference type="PANTHER" id="PTHR23236">
    <property type="entry name" value="EUKARYOTIC TRANSLATION INITIATION FACTOR 4B/4H"/>
    <property type="match status" value="1"/>
</dbReference>
<evidence type="ECO:0000256" key="2">
    <source>
        <dbReference type="ARBA" id="ARBA00004604"/>
    </source>
</evidence>
<dbReference type="Pfam" id="PF00076">
    <property type="entry name" value="RRM_1"/>
    <property type="match status" value="1"/>
</dbReference>
<dbReference type="EMBL" id="QEAP01000106">
    <property type="protein sequence ID" value="TPX74835.1"/>
    <property type="molecule type" value="Genomic_DNA"/>
</dbReference>
<dbReference type="GO" id="GO:0003723">
    <property type="term" value="F:RNA binding"/>
    <property type="evidence" value="ECO:0007669"/>
    <property type="project" value="UniProtKB-UniRule"/>
</dbReference>
<proteinExistence type="inferred from homology"/>
<reference evidence="10 11" key="1">
    <citation type="journal article" date="2019" name="Sci. Rep.">
        <title>Comparative genomics of chytrid fungi reveal insights into the obligate biotrophic and pathogenic lifestyle of Synchytrium endobioticum.</title>
        <authorList>
            <person name="van de Vossenberg B.T.L.H."/>
            <person name="Warris S."/>
            <person name="Nguyen H.D.T."/>
            <person name="van Gent-Pelzer M.P.E."/>
            <person name="Joly D.L."/>
            <person name="van de Geest H.C."/>
            <person name="Bonants P.J.M."/>
            <person name="Smith D.S."/>
            <person name="Levesque C.A."/>
            <person name="van der Lee T.A.J."/>
        </authorList>
    </citation>
    <scope>NUCLEOTIDE SEQUENCE [LARGE SCALE GENOMIC DNA]</scope>
    <source>
        <strain evidence="10 11">CBS 675.73</strain>
    </source>
</reference>
<comment type="similarity">
    <text evidence="3">Belongs to the RRM RBM34 family.</text>
</comment>
<evidence type="ECO:0000256" key="8">
    <source>
        <dbReference type="SAM" id="MobiDB-lite"/>
    </source>
</evidence>
<dbReference type="CDD" id="cd12394">
    <property type="entry name" value="RRM1_RBM34"/>
    <property type="match status" value="1"/>
</dbReference>
<dbReference type="InterPro" id="IPR035979">
    <property type="entry name" value="RBD_domain_sf"/>
</dbReference>
<sequence>MFFATTPSDSALDSIFSASKAAPAPAPSAVVKSSKKKAAKEKKPAVAAAAAAAVETTAADSNDANDDDDDAIKVDHEVEGDSENEDDEDDSDSEAKDKEDTLKKINLKKEAAEKERLKNIRSIFIGNLPVKAAEKATTKKLMALFKPFGSIESLRFRSIVSLTFHAYFRDPVFLNLKISKCTKAFSNNLPRKVSYLAKEFHPDRDSMNAYLVYKDEESVDKALGMNGHVFEGKHLRVDKAIKSDTTDSKKSVFLGNLSFDIADEALWEFFKDCGEVQTVRVVRDKRTNIGKGFGYVQFTERHAVQIALKMDGQELAGRKIRVTKCAKSPQTLQRLLRKKNGVTAADAKKDAKKGGARGAVSGAKKSKTAPAFKKPRSTK</sequence>
<protein>
    <recommendedName>
        <fullName evidence="4">Nucleolar protein 12</fullName>
    </recommendedName>
</protein>
<dbReference type="OrthoDB" id="442677at2759"/>
<evidence type="ECO:0000313" key="11">
    <source>
        <dbReference type="Proteomes" id="UP000320333"/>
    </source>
</evidence>
<organism evidence="10 11">
    <name type="scientific">Chytriomyces confervae</name>
    <dbReference type="NCBI Taxonomy" id="246404"/>
    <lineage>
        <taxon>Eukaryota</taxon>
        <taxon>Fungi</taxon>
        <taxon>Fungi incertae sedis</taxon>
        <taxon>Chytridiomycota</taxon>
        <taxon>Chytridiomycota incertae sedis</taxon>
        <taxon>Chytridiomycetes</taxon>
        <taxon>Chytridiales</taxon>
        <taxon>Chytriomycetaceae</taxon>
        <taxon>Chytriomyces</taxon>
    </lineage>
</organism>
<comment type="subcellular location">
    <subcellularLocation>
        <location evidence="2">Nucleus</location>
        <location evidence="2">Nucleolus</location>
    </subcellularLocation>
</comment>
<dbReference type="CDD" id="cd12395">
    <property type="entry name" value="RRM2_RBM34"/>
    <property type="match status" value="1"/>
</dbReference>
<keyword evidence="5 7" id="KW-0694">RNA-binding</keyword>
<evidence type="ECO:0000259" key="9">
    <source>
        <dbReference type="PROSITE" id="PS50102"/>
    </source>
</evidence>
<dbReference type="STRING" id="246404.A0A507FGU7"/>
<dbReference type="InterPro" id="IPR000504">
    <property type="entry name" value="RRM_dom"/>
</dbReference>
<feature type="domain" description="RRM" evidence="9">
    <location>
        <begin position="250"/>
        <end position="327"/>
    </location>
</feature>
<dbReference type="Gene3D" id="3.30.70.330">
    <property type="match status" value="2"/>
</dbReference>
<dbReference type="PROSITE" id="PS50102">
    <property type="entry name" value="RRM"/>
    <property type="match status" value="2"/>
</dbReference>
<evidence type="ECO:0000256" key="6">
    <source>
        <dbReference type="ARBA" id="ARBA00023242"/>
    </source>
</evidence>
<accession>A0A507FGU7</accession>